<dbReference type="OrthoDB" id="10356402at2759"/>
<dbReference type="Proteomes" id="UP000054630">
    <property type="component" value="Unassembled WGS sequence"/>
</dbReference>
<sequence length="92" mass="10382">MSTGVEIQGTAVALSSPDKSPLCIVLQCLNNKCFEKQVLCDKVEPSKIQKLRRFIHSEMIEDELMFQVLVFMQLVADDLELSRPVIALTPNF</sequence>
<organism evidence="1 2">
    <name type="scientific">Trichinella nelsoni</name>
    <dbReference type="NCBI Taxonomy" id="6336"/>
    <lineage>
        <taxon>Eukaryota</taxon>
        <taxon>Metazoa</taxon>
        <taxon>Ecdysozoa</taxon>
        <taxon>Nematoda</taxon>
        <taxon>Enoplea</taxon>
        <taxon>Dorylaimia</taxon>
        <taxon>Trichinellida</taxon>
        <taxon>Trichinellidae</taxon>
        <taxon>Trichinella</taxon>
    </lineage>
</organism>
<comment type="caution">
    <text evidence="1">The sequence shown here is derived from an EMBL/GenBank/DDBJ whole genome shotgun (WGS) entry which is preliminary data.</text>
</comment>
<evidence type="ECO:0000313" key="2">
    <source>
        <dbReference type="Proteomes" id="UP000054630"/>
    </source>
</evidence>
<keyword evidence="2" id="KW-1185">Reference proteome</keyword>
<proteinExistence type="predicted"/>
<dbReference type="AlphaFoldDB" id="A0A0V0RUZ2"/>
<dbReference type="EMBL" id="JYDL01000074">
    <property type="protein sequence ID" value="KRX18333.1"/>
    <property type="molecule type" value="Genomic_DNA"/>
</dbReference>
<evidence type="ECO:0000313" key="1">
    <source>
        <dbReference type="EMBL" id="KRX18333.1"/>
    </source>
</evidence>
<protein>
    <submittedName>
        <fullName evidence="1">Uncharacterized protein</fullName>
    </submittedName>
</protein>
<name>A0A0V0RUZ2_9BILA</name>
<gene>
    <name evidence="1" type="ORF">T07_7111</name>
</gene>
<reference evidence="1 2" key="1">
    <citation type="submission" date="2015-01" db="EMBL/GenBank/DDBJ databases">
        <title>Evolution of Trichinella species and genotypes.</title>
        <authorList>
            <person name="Korhonen P.K."/>
            <person name="Edoardo P."/>
            <person name="Giuseppe L.R."/>
            <person name="Gasser R.B."/>
        </authorList>
    </citation>
    <scope>NUCLEOTIDE SEQUENCE [LARGE SCALE GENOMIC DNA]</scope>
    <source>
        <strain evidence="1">ISS37</strain>
    </source>
</reference>
<accession>A0A0V0RUZ2</accession>